<dbReference type="InterPro" id="IPR023296">
    <property type="entry name" value="Glyco_hydro_beta-prop_sf"/>
</dbReference>
<keyword evidence="3" id="KW-1185">Reference proteome</keyword>
<keyword evidence="1" id="KW-0732">Signal</keyword>
<gene>
    <name evidence="2" type="ORF">ACFS29_13420</name>
</gene>
<feature type="chain" id="PRO_5047109540" evidence="1">
    <location>
        <begin position="20"/>
        <end position="149"/>
    </location>
</feature>
<sequence>MKTKILGVIFFFGMLTTFAQTVDYNTKKDYIAKGYDVVAYFDNQAIEGKKEFTGTYDSIKFKFSSEKNLKTFNASPEKFIPQYGGYCAYAIAEKSKKVDIDPKTFEIRDGKLYLFYNSWGNNTLNTWKKNNVKGLQSKADKNWEAMNLE</sequence>
<dbReference type="EMBL" id="JBHUOS010000010">
    <property type="protein sequence ID" value="MFD2916648.1"/>
    <property type="molecule type" value="Genomic_DNA"/>
</dbReference>
<proteinExistence type="predicted"/>
<comment type="caution">
    <text evidence="2">The sequence shown here is derived from an EMBL/GenBank/DDBJ whole genome shotgun (WGS) entry which is preliminary data.</text>
</comment>
<dbReference type="Proteomes" id="UP001597548">
    <property type="component" value="Unassembled WGS sequence"/>
</dbReference>
<protein>
    <submittedName>
        <fullName evidence="2">YHS domain-containing (Seleno)protein</fullName>
    </submittedName>
</protein>
<feature type="signal peptide" evidence="1">
    <location>
        <begin position="1"/>
        <end position="19"/>
    </location>
</feature>
<name>A0ABW5ZUC8_9FLAO</name>
<evidence type="ECO:0000256" key="1">
    <source>
        <dbReference type="SAM" id="SignalP"/>
    </source>
</evidence>
<evidence type="ECO:0000313" key="3">
    <source>
        <dbReference type="Proteomes" id="UP001597548"/>
    </source>
</evidence>
<dbReference type="RefSeq" id="WP_194506488.1">
    <property type="nucleotide sequence ID" value="NZ_JADILU010000001.1"/>
</dbReference>
<dbReference type="NCBIfam" id="NF041384">
    <property type="entry name" value="YHS_seleno_dom"/>
    <property type="match status" value="1"/>
</dbReference>
<evidence type="ECO:0000313" key="2">
    <source>
        <dbReference type="EMBL" id="MFD2916648.1"/>
    </source>
</evidence>
<reference evidence="3" key="1">
    <citation type="journal article" date="2019" name="Int. J. Syst. Evol. Microbiol.">
        <title>The Global Catalogue of Microorganisms (GCM) 10K type strain sequencing project: providing services to taxonomists for standard genome sequencing and annotation.</title>
        <authorList>
            <consortium name="The Broad Institute Genomics Platform"/>
            <consortium name="The Broad Institute Genome Sequencing Center for Infectious Disease"/>
            <person name="Wu L."/>
            <person name="Ma J."/>
        </authorList>
    </citation>
    <scope>NUCLEOTIDE SEQUENCE [LARGE SCALE GENOMIC DNA]</scope>
    <source>
        <strain evidence="3">KCTC 32514</strain>
    </source>
</reference>
<accession>A0ABW5ZUC8</accession>
<organism evidence="2 3">
    <name type="scientific">Psychroserpens luteus</name>
    <dbReference type="NCBI Taxonomy" id="1434066"/>
    <lineage>
        <taxon>Bacteria</taxon>
        <taxon>Pseudomonadati</taxon>
        <taxon>Bacteroidota</taxon>
        <taxon>Flavobacteriia</taxon>
        <taxon>Flavobacteriales</taxon>
        <taxon>Flavobacteriaceae</taxon>
        <taxon>Psychroserpens</taxon>
    </lineage>
</organism>
<dbReference type="SUPFAM" id="SSF75005">
    <property type="entry name" value="Arabinanase/levansucrase/invertase"/>
    <property type="match status" value="1"/>
</dbReference>